<feature type="domain" description="BD-FAE-like" evidence="3">
    <location>
        <begin position="53"/>
        <end position="238"/>
    </location>
</feature>
<evidence type="ECO:0000259" key="3">
    <source>
        <dbReference type="Pfam" id="PF20434"/>
    </source>
</evidence>
<accession>A0A7W6G0Y8</accession>
<dbReference type="GO" id="GO:0016787">
    <property type="term" value="F:hydrolase activity"/>
    <property type="evidence" value="ECO:0007669"/>
    <property type="project" value="UniProtKB-KW"/>
</dbReference>
<evidence type="ECO:0000313" key="4">
    <source>
        <dbReference type="EMBL" id="MBB3941687.1"/>
    </source>
</evidence>
<feature type="chain" id="PRO_5031095045" evidence="2">
    <location>
        <begin position="28"/>
        <end position="293"/>
    </location>
</feature>
<dbReference type="Pfam" id="PF20434">
    <property type="entry name" value="BD-FAE"/>
    <property type="match status" value="1"/>
</dbReference>
<protein>
    <submittedName>
        <fullName evidence="4">Acetyl esterase/lipase</fullName>
    </submittedName>
</protein>
<dbReference type="Proteomes" id="UP000561459">
    <property type="component" value="Unassembled WGS sequence"/>
</dbReference>
<dbReference type="PANTHER" id="PTHR48081">
    <property type="entry name" value="AB HYDROLASE SUPERFAMILY PROTEIN C4A8.06C"/>
    <property type="match status" value="1"/>
</dbReference>
<dbReference type="PROSITE" id="PS00122">
    <property type="entry name" value="CARBOXYLESTERASE_B_1"/>
    <property type="match status" value="1"/>
</dbReference>
<dbReference type="InterPro" id="IPR049492">
    <property type="entry name" value="BD-FAE-like_dom"/>
</dbReference>
<gene>
    <name evidence="4" type="ORF">GGR39_003368</name>
</gene>
<organism evidence="4 5">
    <name type="scientific">Novosphingobium fluoreni</name>
    <dbReference type="NCBI Taxonomy" id="1391222"/>
    <lineage>
        <taxon>Bacteria</taxon>
        <taxon>Pseudomonadati</taxon>
        <taxon>Pseudomonadota</taxon>
        <taxon>Alphaproteobacteria</taxon>
        <taxon>Sphingomonadales</taxon>
        <taxon>Sphingomonadaceae</taxon>
        <taxon>Novosphingobium</taxon>
    </lineage>
</organism>
<reference evidence="4 5" key="1">
    <citation type="submission" date="2020-08" db="EMBL/GenBank/DDBJ databases">
        <title>Genomic Encyclopedia of Type Strains, Phase IV (KMG-IV): sequencing the most valuable type-strain genomes for metagenomic binning, comparative biology and taxonomic classification.</title>
        <authorList>
            <person name="Goeker M."/>
        </authorList>
    </citation>
    <scope>NUCLEOTIDE SEQUENCE [LARGE SCALE GENOMIC DNA]</scope>
    <source>
        <strain evidence="4 5">DSM 27568</strain>
    </source>
</reference>
<keyword evidence="5" id="KW-1185">Reference proteome</keyword>
<keyword evidence="2" id="KW-0732">Signal</keyword>
<feature type="signal peptide" evidence="2">
    <location>
        <begin position="1"/>
        <end position="27"/>
    </location>
</feature>
<name>A0A7W6G0Y8_9SPHN</name>
<dbReference type="InterPro" id="IPR029058">
    <property type="entry name" value="AB_hydrolase_fold"/>
</dbReference>
<dbReference type="PROSITE" id="PS51257">
    <property type="entry name" value="PROKAR_LIPOPROTEIN"/>
    <property type="match status" value="1"/>
</dbReference>
<dbReference type="InterPro" id="IPR019826">
    <property type="entry name" value="Carboxylesterase_B_AS"/>
</dbReference>
<evidence type="ECO:0000313" key="5">
    <source>
        <dbReference type="Proteomes" id="UP000561459"/>
    </source>
</evidence>
<dbReference type="InterPro" id="IPR050300">
    <property type="entry name" value="GDXG_lipolytic_enzyme"/>
</dbReference>
<dbReference type="PANTHER" id="PTHR48081:SF9">
    <property type="entry name" value="CARBOXYLESTERASE"/>
    <property type="match status" value="1"/>
</dbReference>
<dbReference type="EMBL" id="JACIDY010000014">
    <property type="protein sequence ID" value="MBB3941687.1"/>
    <property type="molecule type" value="Genomic_DNA"/>
</dbReference>
<sequence>MQGARRWVCAAGLVVLAAACSPLKTFNAVVPKDSGASLAVHAAAFGPDPRQRIDVYTPTAMARAPRPIIVFFYGGSWNSGTRSGYAFVGRALAAQGFVVAIPDYRLVPQVRYPAFLQDNAAAVRWVRAHAAEFGGDGDRVVLAGHSAGAYNAAMLALAPRYLGDDRKAVRGLIGLAGPYDFLPFDGPIVQQAFGGIGNPVDTQPVHCAGREAPPAFLATADKDDVVKPANSDALASRLEAAGVQVERRRYPKIGHVGLVTAIARPFRSRAPVLADMVAFARRVTDASRVAAKR</sequence>
<proteinExistence type="predicted"/>
<dbReference type="AlphaFoldDB" id="A0A7W6G0Y8"/>
<dbReference type="RefSeq" id="WP_183618830.1">
    <property type="nucleotide sequence ID" value="NZ_JACIDY010000014.1"/>
</dbReference>
<comment type="caution">
    <text evidence="4">The sequence shown here is derived from an EMBL/GenBank/DDBJ whole genome shotgun (WGS) entry which is preliminary data.</text>
</comment>
<evidence type="ECO:0000256" key="2">
    <source>
        <dbReference type="SAM" id="SignalP"/>
    </source>
</evidence>
<keyword evidence="1" id="KW-0378">Hydrolase</keyword>
<evidence type="ECO:0000256" key="1">
    <source>
        <dbReference type="ARBA" id="ARBA00022801"/>
    </source>
</evidence>
<dbReference type="Gene3D" id="3.40.50.1820">
    <property type="entry name" value="alpha/beta hydrolase"/>
    <property type="match status" value="1"/>
</dbReference>
<dbReference type="SUPFAM" id="SSF53474">
    <property type="entry name" value="alpha/beta-Hydrolases"/>
    <property type="match status" value="1"/>
</dbReference>